<evidence type="ECO:0000313" key="3">
    <source>
        <dbReference type="Proteomes" id="UP000319322"/>
    </source>
</evidence>
<accession>A0A553UEZ3</accession>
<gene>
    <name evidence="2" type="ORF">FNE76_08130</name>
</gene>
<reference evidence="2 3" key="1">
    <citation type="submission" date="2019-07" db="EMBL/GenBank/DDBJ databases">
        <title>Helicobacter labacensis sp. nov., Helicobacter mehlei sp. nov. and Helicobacter vulpis sp. nov., isolated from gastric mucosa of red fox (Vulpis vulpis).</title>
        <authorList>
            <person name="Kusar D."/>
            <person name="Gruntar I."/>
            <person name="Pate M."/>
            <person name="Zajc U."/>
            <person name="Ocepek M."/>
        </authorList>
    </citation>
    <scope>NUCLEOTIDE SEQUENCE [LARGE SCALE GENOMIC DNA]</scope>
    <source>
        <strain evidence="2 3">L8b</strain>
    </source>
</reference>
<name>A0A553UEZ3_9HELI</name>
<reference evidence="2 3" key="3">
    <citation type="submission" date="2019-07" db="EMBL/GenBank/DDBJ databases">
        <authorList>
            <person name="Papic B."/>
        </authorList>
    </citation>
    <scope>NUCLEOTIDE SEQUENCE [LARGE SCALE GENOMIC DNA]</scope>
    <source>
        <strain evidence="2 3">L8b</strain>
    </source>
</reference>
<dbReference type="AlphaFoldDB" id="A0A553UEZ3"/>
<comment type="caution">
    <text evidence="2">The sequence shown here is derived from an EMBL/GenBank/DDBJ whole genome shotgun (WGS) entry which is preliminary data.</text>
</comment>
<organism evidence="2 3">
    <name type="scientific">Helicobacter mehlei</name>
    <dbReference type="NCBI Taxonomy" id="2316080"/>
    <lineage>
        <taxon>Bacteria</taxon>
        <taxon>Pseudomonadati</taxon>
        <taxon>Campylobacterota</taxon>
        <taxon>Epsilonproteobacteria</taxon>
        <taxon>Campylobacterales</taxon>
        <taxon>Helicobacteraceae</taxon>
        <taxon>Helicobacter</taxon>
    </lineage>
</organism>
<dbReference type="EMBL" id="VKGC01000070">
    <property type="protein sequence ID" value="TSA78768.1"/>
    <property type="molecule type" value="Genomic_DNA"/>
</dbReference>
<evidence type="ECO:0000256" key="1">
    <source>
        <dbReference type="SAM" id="MobiDB-lite"/>
    </source>
</evidence>
<keyword evidence="3" id="KW-1185">Reference proteome</keyword>
<feature type="non-terminal residue" evidence="2">
    <location>
        <position position="103"/>
    </location>
</feature>
<proteinExistence type="predicted"/>
<evidence type="ECO:0000313" key="2">
    <source>
        <dbReference type="EMBL" id="TSA78768.1"/>
    </source>
</evidence>
<dbReference type="Proteomes" id="UP000319322">
    <property type="component" value="Unassembled WGS sequence"/>
</dbReference>
<feature type="region of interest" description="Disordered" evidence="1">
    <location>
        <begin position="39"/>
        <end position="103"/>
    </location>
</feature>
<protein>
    <submittedName>
        <fullName evidence="2">Uncharacterized protein</fullName>
    </submittedName>
</protein>
<sequence>MAKLTDEEMLALKEQSRQIAQDLDLDISDFTSYMVKSDSAQSSEKSVLVRKSPTEGKPTQEPLEKSNSNRVFSEGDTAYNRPDSVLRENANFSGGKGNNLSSG</sequence>
<reference evidence="3" key="2">
    <citation type="submission" date="2019-07" db="EMBL/GenBank/DDBJ databases">
        <title>Helicobacter labacensis sp. nov., Helicobacter mehlei sp. nov. and Helicobacter vulpis sp. nov., isolated from gastric mucosa of red fox (Vulpis vulpis).</title>
        <authorList>
            <person name="Papic B."/>
        </authorList>
    </citation>
    <scope>NUCLEOTIDE SEQUENCE [LARGE SCALE GENOMIC DNA]</scope>
    <source>
        <strain evidence="3">L8b</strain>
    </source>
</reference>